<dbReference type="AlphaFoldDB" id="A0A9W9F7A6"/>
<feature type="region of interest" description="Disordered" evidence="2">
    <location>
        <begin position="28"/>
        <end position="65"/>
    </location>
</feature>
<dbReference type="PANTHER" id="PTHR46411:SF4">
    <property type="entry name" value="AAA+ ATPASE DOMAIN-CONTAINING PROTEIN"/>
    <property type="match status" value="1"/>
</dbReference>
<dbReference type="Pfam" id="PF22942">
    <property type="entry name" value="DUF7025"/>
    <property type="match status" value="1"/>
</dbReference>
<dbReference type="GO" id="GO:0016887">
    <property type="term" value="F:ATP hydrolysis activity"/>
    <property type="evidence" value="ECO:0007669"/>
    <property type="project" value="InterPro"/>
</dbReference>
<dbReference type="Gene3D" id="3.40.50.300">
    <property type="entry name" value="P-loop containing nucleotide triphosphate hydrolases"/>
    <property type="match status" value="1"/>
</dbReference>
<dbReference type="Pfam" id="PF23232">
    <property type="entry name" value="AAA_lid_13"/>
    <property type="match status" value="1"/>
</dbReference>
<dbReference type="SUPFAM" id="SSF52540">
    <property type="entry name" value="P-loop containing nucleoside triphosphate hydrolases"/>
    <property type="match status" value="1"/>
</dbReference>
<proteinExistence type="predicted"/>
<name>A0A9W9F7A6_9EURO</name>
<reference evidence="4" key="1">
    <citation type="submission" date="2022-11" db="EMBL/GenBank/DDBJ databases">
        <authorList>
            <person name="Petersen C."/>
        </authorList>
    </citation>
    <scope>NUCLEOTIDE SEQUENCE</scope>
    <source>
        <strain evidence="4">IBT 30069</strain>
    </source>
</reference>
<dbReference type="CDD" id="cd19481">
    <property type="entry name" value="RecA-like_protease"/>
    <property type="match status" value="1"/>
</dbReference>
<dbReference type="InterPro" id="IPR003593">
    <property type="entry name" value="AAA+_ATPase"/>
</dbReference>
<dbReference type="SMART" id="SM00382">
    <property type="entry name" value="AAA"/>
    <property type="match status" value="1"/>
</dbReference>
<keyword evidence="5" id="KW-1185">Reference proteome</keyword>
<dbReference type="Pfam" id="PF00004">
    <property type="entry name" value="AAA"/>
    <property type="match status" value="1"/>
</dbReference>
<dbReference type="InterPro" id="IPR003959">
    <property type="entry name" value="ATPase_AAA_core"/>
</dbReference>
<evidence type="ECO:0000313" key="5">
    <source>
        <dbReference type="Proteomes" id="UP001149165"/>
    </source>
</evidence>
<dbReference type="PANTHER" id="PTHR46411">
    <property type="entry name" value="FAMILY ATPASE, PUTATIVE-RELATED"/>
    <property type="match status" value="1"/>
</dbReference>
<evidence type="ECO:0000259" key="3">
    <source>
        <dbReference type="SMART" id="SM00382"/>
    </source>
</evidence>
<dbReference type="InterPro" id="IPR054289">
    <property type="entry name" value="DUF7025"/>
</dbReference>
<gene>
    <name evidence="4" type="ORF">N7456_010665</name>
</gene>
<protein>
    <submittedName>
        <fullName evidence="4">Atpase aaa+ type core protein</fullName>
    </submittedName>
</protein>
<dbReference type="EMBL" id="JAPQKH010000006">
    <property type="protein sequence ID" value="KAJ5094804.1"/>
    <property type="molecule type" value="Genomic_DNA"/>
</dbReference>
<accession>A0A9W9F7A6</accession>
<evidence type="ECO:0000313" key="4">
    <source>
        <dbReference type="EMBL" id="KAJ5094804.1"/>
    </source>
</evidence>
<feature type="domain" description="AAA+ ATPase" evidence="3">
    <location>
        <begin position="540"/>
        <end position="667"/>
    </location>
</feature>
<comment type="caution">
    <text evidence="4">The sequence shown here is derived from an EMBL/GenBank/DDBJ whole genome shotgun (WGS) entry which is preliminary data.</text>
</comment>
<sequence length="791" mass="91292">MRPEAKPVFSDADLNTFKSTVPLALKKPWDGEQENLSTINSEPEVPNVLAGEQSNPEPAEPKSPGIRYKLVVDGPWGETTLRQTDDPFDLRAAGLDIDTIPKSDADDGPPPIIEITSWARGQLKGKWLSPVEWEKALEDIDDKIQKPTTLDEIYLREVTDTKMIVHSPLLLEVIRQTVEYYPSQNLTGDTIIFDEPYRCLVHHFQDFEAQYQRAVAEEKNNSNDLTRQLKKHIEVLLEFIRPFEKKLKSVQSRLDKKAPTIRFEDVWWILRPGSFAYFLHEDKWIGCVIMSVKWKVKSNISKWNIWVWFLDEYWQDSGPCKLERVFKKLYIPTFEGERAIHDLPIVPQSFHDKTDDGERLATIEARSEKRLKILRNRNMQVMHSGRTLDTDDDEKGERNLTAPVIADDMIGQSSNVLPSSNWVFTVPFITRDKTAVDAQRENMGLRGIRVPEYHEVDIFQPEKVTKKHLFLLLPKIAAFAPDTKSWHIVHVDNVEFMDGNSSRAKLVIEDSNIDIIRALCSPILSGKQSWSPDFIRSKGEGVVILLHGPPGVGKTYTVEVTALTSGRPLLSLTIADLGTKEETIEEKLSQWLSLAERWRAVLLIDEADIFLERRKHTDLARNGIVSAFLRKMEYFRGVLFLTTNRVGHIDEAFLSRAQLIIGYKPLDQQKRKKIWEGFFEKLANERKGKIRVGNAAKRYVLEDEEILKAEWNGREIRNALYTAISLAQYEARDDDEGEETLVESEHFRRVLKVSEQFRQYYNSIKHDTSSSRARDLYGRNDDYWTEEKDEE</sequence>
<organism evidence="4 5">
    <name type="scientific">Penicillium angulare</name>
    <dbReference type="NCBI Taxonomy" id="116970"/>
    <lineage>
        <taxon>Eukaryota</taxon>
        <taxon>Fungi</taxon>
        <taxon>Dikarya</taxon>
        <taxon>Ascomycota</taxon>
        <taxon>Pezizomycotina</taxon>
        <taxon>Eurotiomycetes</taxon>
        <taxon>Eurotiomycetidae</taxon>
        <taxon>Eurotiales</taxon>
        <taxon>Aspergillaceae</taxon>
        <taxon>Penicillium</taxon>
    </lineage>
</organism>
<dbReference type="Proteomes" id="UP001149165">
    <property type="component" value="Unassembled WGS sequence"/>
</dbReference>
<keyword evidence="1" id="KW-0175">Coiled coil</keyword>
<dbReference type="InterPro" id="IPR056599">
    <property type="entry name" value="AAA_lid_fung"/>
</dbReference>
<dbReference type="InterPro" id="IPR027417">
    <property type="entry name" value="P-loop_NTPase"/>
</dbReference>
<evidence type="ECO:0000256" key="1">
    <source>
        <dbReference type="SAM" id="Coils"/>
    </source>
</evidence>
<feature type="coiled-coil region" evidence="1">
    <location>
        <begin position="208"/>
        <end position="235"/>
    </location>
</feature>
<dbReference type="OrthoDB" id="10042665at2759"/>
<dbReference type="GO" id="GO:0005524">
    <property type="term" value="F:ATP binding"/>
    <property type="evidence" value="ECO:0007669"/>
    <property type="project" value="InterPro"/>
</dbReference>
<evidence type="ECO:0000256" key="2">
    <source>
        <dbReference type="SAM" id="MobiDB-lite"/>
    </source>
</evidence>
<reference evidence="4" key="2">
    <citation type="journal article" date="2023" name="IMA Fungus">
        <title>Comparative genomic study of the Penicillium genus elucidates a diverse pangenome and 15 lateral gene transfer events.</title>
        <authorList>
            <person name="Petersen C."/>
            <person name="Sorensen T."/>
            <person name="Nielsen M.R."/>
            <person name="Sondergaard T.E."/>
            <person name="Sorensen J.L."/>
            <person name="Fitzpatrick D.A."/>
            <person name="Frisvad J.C."/>
            <person name="Nielsen K.L."/>
        </authorList>
    </citation>
    <scope>NUCLEOTIDE SEQUENCE</scope>
    <source>
        <strain evidence="4">IBT 30069</strain>
    </source>
</reference>